<evidence type="ECO:0000256" key="7">
    <source>
        <dbReference type="SAM" id="MobiDB-lite"/>
    </source>
</evidence>
<dbReference type="GO" id="GO:0016020">
    <property type="term" value="C:membrane"/>
    <property type="evidence" value="ECO:0007669"/>
    <property type="project" value="UniProtKB-SubCell"/>
</dbReference>
<feature type="transmembrane region" description="Helical" evidence="8">
    <location>
        <begin position="297"/>
        <end position="321"/>
    </location>
</feature>
<dbReference type="GO" id="GO:0022857">
    <property type="term" value="F:transmembrane transporter activity"/>
    <property type="evidence" value="ECO:0007669"/>
    <property type="project" value="InterPro"/>
</dbReference>
<evidence type="ECO:0000256" key="5">
    <source>
        <dbReference type="ARBA" id="ARBA00023163"/>
    </source>
</evidence>
<keyword evidence="8" id="KW-1133">Transmembrane helix</keyword>
<feature type="transmembrane region" description="Helical" evidence="8">
    <location>
        <begin position="167"/>
        <end position="186"/>
    </location>
</feature>
<name>A0A6A6ZHF4_9PLEO</name>
<dbReference type="EMBL" id="MU006240">
    <property type="protein sequence ID" value="KAF2820572.1"/>
    <property type="molecule type" value="Genomic_DNA"/>
</dbReference>
<evidence type="ECO:0000256" key="3">
    <source>
        <dbReference type="ARBA" id="ARBA00023015"/>
    </source>
</evidence>
<feature type="transmembrane region" description="Helical" evidence="8">
    <location>
        <begin position="423"/>
        <end position="443"/>
    </location>
</feature>
<dbReference type="InterPro" id="IPR007219">
    <property type="entry name" value="XnlR_reg_dom"/>
</dbReference>
<keyword evidence="8" id="KW-0472">Membrane</keyword>
<evidence type="ECO:0000256" key="1">
    <source>
        <dbReference type="ARBA" id="ARBA00004141"/>
    </source>
</evidence>
<dbReference type="PANTHER" id="PTHR47171">
    <property type="entry name" value="FARA-RELATED"/>
    <property type="match status" value="1"/>
</dbReference>
<feature type="transmembrane region" description="Helical" evidence="8">
    <location>
        <begin position="333"/>
        <end position="350"/>
    </location>
</feature>
<keyword evidence="11" id="KW-1185">Reference proteome</keyword>
<dbReference type="Pfam" id="PF04082">
    <property type="entry name" value="Fungal_trans"/>
    <property type="match status" value="1"/>
</dbReference>
<gene>
    <name evidence="10" type="ORF">CC86DRAFT_397804</name>
</gene>
<keyword evidence="3" id="KW-0805">Transcription regulation</keyword>
<protein>
    <submittedName>
        <fullName evidence="10">MFS general substrate transporter</fullName>
    </submittedName>
</protein>
<dbReference type="CDD" id="cd12148">
    <property type="entry name" value="fungal_TF_MHR"/>
    <property type="match status" value="1"/>
</dbReference>
<dbReference type="InterPro" id="IPR011701">
    <property type="entry name" value="MFS"/>
</dbReference>
<organism evidence="10 11">
    <name type="scientific">Ophiobolus disseminans</name>
    <dbReference type="NCBI Taxonomy" id="1469910"/>
    <lineage>
        <taxon>Eukaryota</taxon>
        <taxon>Fungi</taxon>
        <taxon>Dikarya</taxon>
        <taxon>Ascomycota</taxon>
        <taxon>Pezizomycotina</taxon>
        <taxon>Dothideomycetes</taxon>
        <taxon>Pleosporomycetidae</taxon>
        <taxon>Pleosporales</taxon>
        <taxon>Pleosporineae</taxon>
        <taxon>Phaeosphaeriaceae</taxon>
        <taxon>Ophiobolus</taxon>
    </lineage>
</organism>
<dbReference type="InterPro" id="IPR036259">
    <property type="entry name" value="MFS_trans_sf"/>
</dbReference>
<feature type="transmembrane region" description="Helical" evidence="8">
    <location>
        <begin position="389"/>
        <end position="411"/>
    </location>
</feature>
<sequence length="1138" mass="127932">MSGNEKPQEIYQETAAPMTNSDVEVGRDLKPVDTVHGDEAVRVLAAYSGEETWTEKEETQVRRKIDLRLMPVLCVTYGLQYYDKAMLSQAALFGLRDDLQLRKTNRYSMSAAIFYLGFIVGAYPAMYLVQRFPIEKVASIIVTVWGVCLICTVACRDYKELYAQRFFLGFLESGISPMFMVIVGSFYKKNEQAFRMGIWYSCTGYVSIFSPLINYGLGQAKGSVRPWKLMYLFAGALTIVWGIALWWLLPPDPVRARGFNERQRYISVARLRSNNSGVRNTHFKKEQVLELLMDEKFWLMFAISFLSMIANGPISSFIPIIINSFGFTTLKSLLLTMPAGAFAGTLQLVVPYICYKYTGLRSYMIFACQLGTTLASLLLWQLPRNQKGALLFACYILPSIGGGYAVLMGLGLANTAGYTKRTVASSGIYIGYCLGNFVGPLLFKPKDAPKYAPGFIVVFVTALIAGFLALAYRFWCVAINNKRDKTGVMEGFEHAYEDDSTDKKNPQFRNNGRESCKHCSTAGRECQVRPSKREKRRKTSKIGPNGDTEQEAEGMSKSVDALLAADATFQAFTEGHATQLPVVCNSPQSTFFSPAAFRAAHVMDSQADVSTQGGSLAETTPTQNGDVDTGFLQVYAQENQFDADNQALVAQLEHRYSSDLRPDLEQIFTDTYFTFCYPWCPVLDRKTLSSDIARSPLLANALALASSHIQPPLLPHDGSEAYYKRARTIFYDDEEADETMALQALCLFYWWAPQAPSRVHRHSSWWWTSVIIRHAQQMNIHREPALDDPSRERINLGLRRRIWWTAFARERLTSLCQSKPVIIDPNDCNIQEPTLADFPSDSQSQHQGEIFIYWVRLCAIIGRIAKILLKSNEVSSLLPIELQEELVTWVHSLPPRLRLPIDTARTETFDRDVHQLHLFYLTTIIILHLKRSGGQLPQALPPAIIAASCTARILRDILARGNSRFLMAITCWHVGTAFIALLQACRIQHLSKAANEDLDILEFAVRELQKMWASARVVAQGFERLRRPAPSVLSIQKSDSDMNHDGLQLATQSLSTFQAGAESNADDFDWMRFFPFVSKSTGGIAESLISGRELGTATRGFPSPNNEIFHDTLLAQYQDLFDPFTDYIGFSDIMFNPA</sequence>
<proteinExistence type="predicted"/>
<feature type="transmembrane region" description="Helical" evidence="8">
    <location>
        <begin position="137"/>
        <end position="155"/>
    </location>
</feature>
<dbReference type="InterPro" id="IPR052073">
    <property type="entry name" value="Amide_Lactam_Regulators"/>
</dbReference>
<feature type="transmembrane region" description="Helical" evidence="8">
    <location>
        <begin position="362"/>
        <end position="382"/>
    </location>
</feature>
<evidence type="ECO:0000256" key="2">
    <source>
        <dbReference type="ARBA" id="ARBA00022833"/>
    </source>
</evidence>
<dbReference type="Pfam" id="PF07690">
    <property type="entry name" value="MFS_1"/>
    <property type="match status" value="1"/>
</dbReference>
<evidence type="ECO:0000313" key="11">
    <source>
        <dbReference type="Proteomes" id="UP000799424"/>
    </source>
</evidence>
<dbReference type="InterPro" id="IPR020846">
    <property type="entry name" value="MFS_dom"/>
</dbReference>
<feature type="transmembrane region" description="Helical" evidence="8">
    <location>
        <begin position="229"/>
        <end position="249"/>
    </location>
</feature>
<dbReference type="SUPFAM" id="SSF103473">
    <property type="entry name" value="MFS general substrate transporter"/>
    <property type="match status" value="1"/>
</dbReference>
<evidence type="ECO:0000256" key="4">
    <source>
        <dbReference type="ARBA" id="ARBA00023125"/>
    </source>
</evidence>
<evidence type="ECO:0000256" key="8">
    <source>
        <dbReference type="SAM" id="Phobius"/>
    </source>
</evidence>
<feature type="region of interest" description="Disordered" evidence="7">
    <location>
        <begin position="527"/>
        <end position="555"/>
    </location>
</feature>
<dbReference type="Gene3D" id="1.20.1250.20">
    <property type="entry name" value="MFS general substrate transporter like domains"/>
    <property type="match status" value="2"/>
</dbReference>
<feature type="domain" description="Major facilitator superfamily (MFS) profile" evidence="9">
    <location>
        <begin position="69"/>
        <end position="483"/>
    </location>
</feature>
<evidence type="ECO:0000259" key="9">
    <source>
        <dbReference type="PROSITE" id="PS50850"/>
    </source>
</evidence>
<feature type="transmembrane region" description="Helical" evidence="8">
    <location>
        <begin position="198"/>
        <end position="217"/>
    </location>
</feature>
<keyword evidence="4" id="KW-0238">DNA-binding</keyword>
<dbReference type="AlphaFoldDB" id="A0A6A6ZHF4"/>
<keyword evidence="5" id="KW-0804">Transcription</keyword>
<evidence type="ECO:0000256" key="6">
    <source>
        <dbReference type="ARBA" id="ARBA00023242"/>
    </source>
</evidence>
<feature type="transmembrane region" description="Helical" evidence="8">
    <location>
        <begin position="455"/>
        <end position="475"/>
    </location>
</feature>
<keyword evidence="6" id="KW-0539">Nucleus</keyword>
<dbReference type="Proteomes" id="UP000799424">
    <property type="component" value="Unassembled WGS sequence"/>
</dbReference>
<accession>A0A6A6ZHF4</accession>
<dbReference type="SMART" id="SM00906">
    <property type="entry name" value="Fungal_trans"/>
    <property type="match status" value="1"/>
</dbReference>
<keyword evidence="8" id="KW-0812">Transmembrane</keyword>
<dbReference type="OrthoDB" id="1932925at2759"/>
<feature type="transmembrane region" description="Helical" evidence="8">
    <location>
        <begin position="107"/>
        <end position="125"/>
    </location>
</feature>
<dbReference type="GO" id="GO:0006351">
    <property type="term" value="P:DNA-templated transcription"/>
    <property type="evidence" value="ECO:0007669"/>
    <property type="project" value="InterPro"/>
</dbReference>
<feature type="compositionally biased region" description="Basic residues" evidence="7">
    <location>
        <begin position="530"/>
        <end position="540"/>
    </location>
</feature>
<dbReference type="PROSITE" id="PS50850">
    <property type="entry name" value="MFS"/>
    <property type="match status" value="1"/>
</dbReference>
<dbReference type="GO" id="GO:0003677">
    <property type="term" value="F:DNA binding"/>
    <property type="evidence" value="ECO:0007669"/>
    <property type="project" value="UniProtKB-KW"/>
</dbReference>
<evidence type="ECO:0000313" key="10">
    <source>
        <dbReference type="EMBL" id="KAF2820572.1"/>
    </source>
</evidence>
<dbReference type="GO" id="GO:0008270">
    <property type="term" value="F:zinc ion binding"/>
    <property type="evidence" value="ECO:0007669"/>
    <property type="project" value="InterPro"/>
</dbReference>
<dbReference type="PANTHER" id="PTHR47171:SF5">
    <property type="entry name" value="ZN(II)2CYS6 TRANSCRIPTION FACTOR (EUROFUNG)"/>
    <property type="match status" value="1"/>
</dbReference>
<keyword evidence="2" id="KW-0862">Zinc</keyword>
<reference evidence="10" key="1">
    <citation type="journal article" date="2020" name="Stud. Mycol.">
        <title>101 Dothideomycetes genomes: a test case for predicting lifestyles and emergence of pathogens.</title>
        <authorList>
            <person name="Haridas S."/>
            <person name="Albert R."/>
            <person name="Binder M."/>
            <person name="Bloem J."/>
            <person name="Labutti K."/>
            <person name="Salamov A."/>
            <person name="Andreopoulos B."/>
            <person name="Baker S."/>
            <person name="Barry K."/>
            <person name="Bills G."/>
            <person name="Bluhm B."/>
            <person name="Cannon C."/>
            <person name="Castanera R."/>
            <person name="Culley D."/>
            <person name="Daum C."/>
            <person name="Ezra D."/>
            <person name="Gonzalez J."/>
            <person name="Henrissat B."/>
            <person name="Kuo A."/>
            <person name="Liang C."/>
            <person name="Lipzen A."/>
            <person name="Lutzoni F."/>
            <person name="Magnuson J."/>
            <person name="Mondo S."/>
            <person name="Nolan M."/>
            <person name="Ohm R."/>
            <person name="Pangilinan J."/>
            <person name="Park H.-J."/>
            <person name="Ramirez L."/>
            <person name="Alfaro M."/>
            <person name="Sun H."/>
            <person name="Tritt A."/>
            <person name="Yoshinaga Y."/>
            <person name="Zwiers L.-H."/>
            <person name="Turgeon B."/>
            <person name="Goodwin S."/>
            <person name="Spatafora J."/>
            <person name="Crous P."/>
            <person name="Grigoriev I."/>
        </authorList>
    </citation>
    <scope>NUCLEOTIDE SEQUENCE</scope>
    <source>
        <strain evidence="10">CBS 113818</strain>
    </source>
</reference>
<comment type="subcellular location">
    <subcellularLocation>
        <location evidence="1">Membrane</location>
        <topology evidence="1">Multi-pass membrane protein</topology>
    </subcellularLocation>
</comment>